<dbReference type="GO" id="GO:0006508">
    <property type="term" value="P:proteolysis"/>
    <property type="evidence" value="ECO:0007669"/>
    <property type="project" value="UniProtKB-KW"/>
</dbReference>
<evidence type="ECO:0000256" key="9">
    <source>
        <dbReference type="ARBA" id="ARBA00023157"/>
    </source>
</evidence>
<dbReference type="SUPFAM" id="SSF54001">
    <property type="entry name" value="Cysteine proteinases"/>
    <property type="match status" value="1"/>
</dbReference>
<dbReference type="Proteomes" id="UP000676569">
    <property type="component" value="Segment"/>
</dbReference>
<feature type="site" description="Cleavage; by autolysis" evidence="10">
    <location>
        <begin position="56"/>
        <end position="57"/>
    </location>
</feature>
<evidence type="ECO:0000256" key="1">
    <source>
        <dbReference type="ARBA" id="ARBA00022562"/>
    </source>
</evidence>
<keyword evidence="7 10" id="KW-0426">Late protein</keyword>
<organism evidence="13 14">
    <name type="scientific">Bearded dragon adenovirus 1</name>
    <dbReference type="NCBI Taxonomy" id="2729647"/>
    <lineage>
        <taxon>Viruses</taxon>
        <taxon>Varidnaviria</taxon>
        <taxon>Bamfordvirae</taxon>
        <taxon>Preplasmiviricota</taxon>
        <taxon>Polisuviricotina</taxon>
        <taxon>Pharingeaviricetes</taxon>
        <taxon>Rowavirales</taxon>
        <taxon>Adenoviridae</taxon>
        <taxon>Barthadenovirus</taxon>
        <taxon>Barthadenovirus draconis</taxon>
        <taxon>Lizard atadenovirus B</taxon>
    </lineage>
</organism>
<sequence>MSVDGGGSTETELKKLVESMGLGLGFLGLFDCRFPGFIHKYKIQTAIVNTGPREGGGLHWIGMAWNPTKRVVYLFDPLGWTESDLSRYYGFSYRNMIKRSALSSPDRCVTLERNTQAVQCTCSGSCGLWCVYFLAAFRLNPNDPFKTKLFEDLEGKAPRLHPSSPLTLHRNQEILYHYLYAHSMYFRTHSVEIIRRTRTGLIKTH</sequence>
<evidence type="ECO:0000256" key="6">
    <source>
        <dbReference type="ARBA" id="ARBA00022844"/>
    </source>
</evidence>
<comment type="miscellaneous">
    <text evidence="10">All late proteins expressed from the major late promoter are produced by alternative splicing and alternative polyadenylation of the same gene giving rise to non-overlapping ORFs. A leader sequence is present in the N-terminus of all these mRNAs and is recognized by the viral shutoff protein to provide expression although conventional translation via ribosome scanning from the cap has been shut off in the host cell.</text>
</comment>
<comment type="subcellular location">
    <subcellularLocation>
        <location evidence="10">Virion</location>
    </subcellularLocation>
    <subcellularLocation>
        <location evidence="10">Host nucleus</location>
    </subcellularLocation>
    <text evidence="10">Present in about 10 copies per virion.</text>
</comment>
<feature type="active site" evidence="10 12">
    <location>
        <position position="76"/>
    </location>
</feature>
<evidence type="ECO:0000256" key="3">
    <source>
        <dbReference type="ARBA" id="ARBA00022801"/>
    </source>
</evidence>
<evidence type="ECO:0000256" key="4">
    <source>
        <dbReference type="ARBA" id="ARBA00022807"/>
    </source>
</evidence>
<comment type="catalytic activity">
    <reaction evidence="10 11">
        <text>Cleaves proteins of the adenovirus and its host cell at two consensus sites: -Yaa-Xaa-Gly-Gly-|-Xaa- and -Yaa-Xaa-Gly-Xaa-|-Gly- (in which Yaa is Met, Ile or Leu, and Xaa is any amino acid).</text>
        <dbReference type="EC" id="3.4.22.39"/>
    </reaction>
</comment>
<comment type="similarity">
    <text evidence="10 11">Belongs to the peptidase C5 family.</text>
</comment>
<keyword evidence="2 10" id="KW-0645">Protease</keyword>
<name>A0A6N3IR68_9ADEN</name>
<keyword evidence="14" id="KW-1185">Reference proteome</keyword>
<keyword evidence="3 10" id="KW-0378">Hydrolase</keyword>
<evidence type="ECO:0000256" key="2">
    <source>
        <dbReference type="ARBA" id="ARBA00022670"/>
    </source>
</evidence>
<dbReference type="EMBL" id="MT050041">
    <property type="protein sequence ID" value="QJR83097.1"/>
    <property type="molecule type" value="Genomic_DNA"/>
</dbReference>
<dbReference type="GO" id="GO:0004197">
    <property type="term" value="F:cysteine-type endopeptidase activity"/>
    <property type="evidence" value="ECO:0007669"/>
    <property type="project" value="UniProtKB-UniRule"/>
</dbReference>
<keyword evidence="9 10" id="KW-1015">Disulfide bond</keyword>
<keyword evidence="8 10" id="KW-0238">DNA-binding</keyword>
<evidence type="ECO:0000313" key="14">
    <source>
        <dbReference type="Proteomes" id="UP000676569"/>
    </source>
</evidence>
<dbReference type="Pfam" id="PF00770">
    <property type="entry name" value="Peptidase_C5"/>
    <property type="match status" value="1"/>
</dbReference>
<accession>A0A6N3IR68</accession>
<proteinExistence type="evidence at transcript level"/>
<evidence type="ECO:0000256" key="10">
    <source>
        <dbReference type="HAMAP-Rule" id="MF_04059"/>
    </source>
</evidence>
<dbReference type="PIRSF" id="PIRSF001218">
    <property type="entry name" value="Protease_ADV"/>
    <property type="match status" value="1"/>
</dbReference>
<dbReference type="EC" id="3.4.22.39" evidence="10"/>
<protein>
    <recommendedName>
        <fullName evidence="10">Protease</fullName>
        <ecNumber evidence="10">3.4.22.39</ecNumber>
    </recommendedName>
    <alternativeName>
        <fullName evidence="10">Adenain</fullName>
    </alternativeName>
    <alternativeName>
        <fullName evidence="10">Adenovirus protease</fullName>
        <shortName evidence="10">AVP</shortName>
    </alternativeName>
    <alternativeName>
        <fullName evidence="10">Adenovirus proteinase</fullName>
    </alternativeName>
    <alternativeName>
        <fullName evidence="10">Endoprotease</fullName>
    </alternativeName>
</protein>
<gene>
    <name evidence="10" type="primary">L3</name>
</gene>
<evidence type="ECO:0000256" key="11">
    <source>
        <dbReference type="PIRNR" id="PIRNR001218"/>
    </source>
</evidence>
<evidence type="ECO:0000256" key="7">
    <source>
        <dbReference type="ARBA" id="ARBA00022921"/>
    </source>
</evidence>
<dbReference type="GO" id="GO:0042025">
    <property type="term" value="C:host cell nucleus"/>
    <property type="evidence" value="ECO:0007669"/>
    <property type="project" value="UniProtKB-SubCell"/>
</dbReference>
<dbReference type="GO" id="GO:0044423">
    <property type="term" value="C:virion component"/>
    <property type="evidence" value="ECO:0007669"/>
    <property type="project" value="UniProtKB-UniRule"/>
</dbReference>
<dbReference type="GO" id="GO:0003677">
    <property type="term" value="F:DNA binding"/>
    <property type="evidence" value="ECO:0007669"/>
    <property type="project" value="UniProtKB-UniRule"/>
</dbReference>
<evidence type="ECO:0000256" key="8">
    <source>
        <dbReference type="ARBA" id="ARBA00023125"/>
    </source>
</evidence>
<reference evidence="13" key="1">
    <citation type="journal article" date="2020" name="Infect. Genet. Evol.">
        <title>The complete genome sequence of bearded dragon adenovirus 1 harbors three genes encoding proteins of the C-type lectin-like domain superfamily.</title>
        <authorList>
            <person name="Penzes J.J."/>
            <person name="Szirovicza L."/>
            <person name="Harrach B."/>
        </authorList>
    </citation>
    <scope>NUCLEOTIDE SEQUENCE</scope>
    <source>
        <strain evidence="13">BD5H2</strain>
    </source>
</reference>
<dbReference type="HAMAP" id="MF_04059">
    <property type="entry name" value="ADV_PRO"/>
    <property type="match status" value="1"/>
</dbReference>
<keyword evidence="4 10" id="KW-0788">Thiol protease</keyword>
<keyword evidence="6 10" id="KW-0946">Virion</keyword>
<dbReference type="PRINTS" id="PR00703">
    <property type="entry name" value="ADVENDOPTASE"/>
</dbReference>
<comment type="function">
    <text evidence="10">Cleaves viral precursor proteins (pTP, pIIIa, pVI, pVII, pVIII, and pX) inside newly assembled particles giving rise to mature virions. Protease complexed to its cofactor slides along the viral DNA to specifically locate and cleave the viral precursors. Mature virions have a weakened organization compared to the unmature virions, thereby facilitating subsequent uncoating. Without maturation, the particle lacks infectivity and is unable to uncoat. Late in adenovirus infection, in the cytoplasm, may participate in the cytoskeleton destruction. Cleaves host cell cytoskeletal keratins K7 and K18.</text>
</comment>
<keyword evidence="1 10" id="KW-1048">Host nucleus</keyword>
<dbReference type="InterPro" id="IPR000855">
    <property type="entry name" value="Peptidase_C5"/>
</dbReference>
<comment type="activity regulation">
    <text evidence="10">Requires DNA and protease cofactor for maximal activation. Inside nascent virions, becomes partially activated by binding to the viral DNA, allowing it to cleave the cofactor that binds to the protease and fully activates it. Actin, like the viral protease cofactor, seems to act as a cofactor in the cleavage of cytokeratin 18 and of actin itself.</text>
</comment>
<dbReference type="InterPro" id="IPR038765">
    <property type="entry name" value="Papain-like_cys_pep_sf"/>
</dbReference>
<evidence type="ECO:0000313" key="13">
    <source>
        <dbReference type="EMBL" id="QJR83097.1"/>
    </source>
</evidence>
<comment type="subunit">
    <text evidence="10">Interacts with protease cofactor pVI-C; this interaction is necessary for protease activation.</text>
</comment>
<feature type="active site" evidence="10 12">
    <location>
        <position position="126"/>
    </location>
</feature>
<feature type="active site" evidence="10 12">
    <location>
        <position position="59"/>
    </location>
</feature>
<evidence type="ECO:0000256" key="12">
    <source>
        <dbReference type="PIRSR" id="PIRSR001218-1"/>
    </source>
</evidence>
<dbReference type="Gene3D" id="3.40.395.10">
    <property type="entry name" value="Adenoviral Proteinase, Chain A"/>
    <property type="match status" value="1"/>
</dbReference>
<feature type="disulfide bond" description="Interchain (with C-10 in cleaved protease cofactor pVI-C)" evidence="10">
    <location>
        <position position="108"/>
    </location>
</feature>
<keyword evidence="5 10" id="KW-0068">Autocatalytic cleavage</keyword>
<evidence type="ECO:0000256" key="5">
    <source>
        <dbReference type="ARBA" id="ARBA00022813"/>
    </source>
</evidence>
<comment type="induction">
    <text evidence="10">Expressed in the late phase of the viral replicative cycle.</text>
</comment>